<organism evidence="2 3">
    <name type="scientific">Striga asiatica</name>
    <name type="common">Asiatic witchweed</name>
    <name type="synonym">Buchnera asiatica</name>
    <dbReference type="NCBI Taxonomy" id="4170"/>
    <lineage>
        <taxon>Eukaryota</taxon>
        <taxon>Viridiplantae</taxon>
        <taxon>Streptophyta</taxon>
        <taxon>Embryophyta</taxon>
        <taxon>Tracheophyta</taxon>
        <taxon>Spermatophyta</taxon>
        <taxon>Magnoliopsida</taxon>
        <taxon>eudicotyledons</taxon>
        <taxon>Gunneridae</taxon>
        <taxon>Pentapetalae</taxon>
        <taxon>asterids</taxon>
        <taxon>lamiids</taxon>
        <taxon>Lamiales</taxon>
        <taxon>Orobanchaceae</taxon>
        <taxon>Buchnereae</taxon>
        <taxon>Striga</taxon>
    </lineage>
</organism>
<dbReference type="AlphaFoldDB" id="A0A5A7R5B9"/>
<dbReference type="EMBL" id="BKCP01010514">
    <property type="protein sequence ID" value="GER52875.1"/>
    <property type="molecule type" value="Genomic_DNA"/>
</dbReference>
<reference evidence="3" key="1">
    <citation type="journal article" date="2019" name="Curr. Biol.">
        <title>Genome Sequence of Striga asiatica Provides Insight into the Evolution of Plant Parasitism.</title>
        <authorList>
            <person name="Yoshida S."/>
            <person name="Kim S."/>
            <person name="Wafula E.K."/>
            <person name="Tanskanen J."/>
            <person name="Kim Y.M."/>
            <person name="Honaas L."/>
            <person name="Yang Z."/>
            <person name="Spallek T."/>
            <person name="Conn C.E."/>
            <person name="Ichihashi Y."/>
            <person name="Cheong K."/>
            <person name="Cui S."/>
            <person name="Der J.P."/>
            <person name="Gundlach H."/>
            <person name="Jiao Y."/>
            <person name="Hori C."/>
            <person name="Ishida J.K."/>
            <person name="Kasahara H."/>
            <person name="Kiba T."/>
            <person name="Kim M.S."/>
            <person name="Koo N."/>
            <person name="Laohavisit A."/>
            <person name="Lee Y.H."/>
            <person name="Lumba S."/>
            <person name="McCourt P."/>
            <person name="Mortimer J.C."/>
            <person name="Mutuku J.M."/>
            <person name="Nomura T."/>
            <person name="Sasaki-Sekimoto Y."/>
            <person name="Seto Y."/>
            <person name="Wang Y."/>
            <person name="Wakatake T."/>
            <person name="Sakakibara H."/>
            <person name="Demura T."/>
            <person name="Yamaguchi S."/>
            <person name="Yoneyama K."/>
            <person name="Manabe R.I."/>
            <person name="Nelson D.C."/>
            <person name="Schulman A.H."/>
            <person name="Timko M.P."/>
            <person name="dePamphilis C.W."/>
            <person name="Choi D."/>
            <person name="Shirasu K."/>
        </authorList>
    </citation>
    <scope>NUCLEOTIDE SEQUENCE [LARGE SCALE GENOMIC DNA]</scope>
    <source>
        <strain evidence="3">cv. UVA1</strain>
    </source>
</reference>
<gene>
    <name evidence="2" type="ORF">STAS_30368</name>
</gene>
<evidence type="ECO:0000313" key="2">
    <source>
        <dbReference type="EMBL" id="GER52875.1"/>
    </source>
</evidence>
<evidence type="ECO:0000256" key="1">
    <source>
        <dbReference type="SAM" id="MobiDB-lite"/>
    </source>
</evidence>
<dbReference type="OrthoDB" id="913353at2759"/>
<feature type="region of interest" description="Disordered" evidence="1">
    <location>
        <begin position="97"/>
        <end position="116"/>
    </location>
</feature>
<proteinExistence type="predicted"/>
<comment type="caution">
    <text evidence="2">The sequence shown here is derived from an EMBL/GenBank/DDBJ whole genome shotgun (WGS) entry which is preliminary data.</text>
</comment>
<accession>A0A5A7R5B9</accession>
<sequence>MSLKFLAHAKSKFNSFRNLSTALPIMKDDSKFMVARITGVGQMHEWINYSVISIKDKRPQLEKNFKFPVLQHIHNPASICNGLLLLLFNGNGKIDKDTGKTTKPSPHEGLWNPTTSEIKTLPPSPASLDPSLEIWVWDGSRSSWSLVSTLVVPLPVGLYSLVGTDKLIFWNLKGDTMFFDCATRKLEKMSWVPTSPMDSHIFPGDPSKLLSAKTVGMPMQSLLGKRNEIKRKANARGNWETQTDELTQVTKEVVNEGEKTVGVESPQERVLLHLMETRKLLQMKFLAHAKSKFNSFRNLSTALPIMKDDSKFMVARITGVGQMHEWINYSVISIKDKRPQLEKNFKFPVLQHIHNPASICNGLLLLLFNGNGKIDKDTGKTTKPSPHEGLWNPTTSEIKTLPPSPASLDPRCVKMAHFYFGFGFDSASEDYKVIRLLKFRDDNKHIALTPADTNNPFSSLEIWVWDGSRSSWSLVSTLVVPLPVGSYSLVGTDKLIFWNLKGDTMFFDCATRKLEKMSWVPPFPMDSPHIFPFVESYMSYFLAKENM</sequence>
<name>A0A5A7R5B9_STRAF</name>
<dbReference type="InterPro" id="IPR052361">
    <property type="entry name" value="F-box_domain"/>
</dbReference>
<dbReference type="PANTHER" id="PTHR31790">
    <property type="entry name" value="OS02G0783600 PROTEIN"/>
    <property type="match status" value="1"/>
</dbReference>
<dbReference type="PANTHER" id="PTHR31790:SF526">
    <property type="entry name" value="OS12G0618150 PROTEIN"/>
    <property type="match status" value="1"/>
</dbReference>
<evidence type="ECO:0000313" key="3">
    <source>
        <dbReference type="Proteomes" id="UP000325081"/>
    </source>
</evidence>
<protein>
    <submittedName>
        <fullName evidence="2">F-box protein</fullName>
    </submittedName>
</protein>
<keyword evidence="3" id="KW-1185">Reference proteome</keyword>
<dbReference type="Proteomes" id="UP000325081">
    <property type="component" value="Unassembled WGS sequence"/>
</dbReference>